<dbReference type="PROSITE" id="PS51192">
    <property type="entry name" value="HELICASE_ATP_BIND_1"/>
    <property type="match status" value="1"/>
</dbReference>
<evidence type="ECO:0000256" key="2">
    <source>
        <dbReference type="ARBA" id="ARBA00012552"/>
    </source>
</evidence>
<evidence type="ECO:0000313" key="15">
    <source>
        <dbReference type="EMBL" id="KKF96564.1"/>
    </source>
</evidence>
<evidence type="ECO:0000259" key="12">
    <source>
        <dbReference type="PROSITE" id="PS50126"/>
    </source>
</evidence>
<dbReference type="FunFam" id="3.40.50.300:FF:000191">
    <property type="entry name" value="Pre-mRNA-splicing factor ATP-dependent RNA helicase"/>
    <property type="match status" value="1"/>
</dbReference>
<keyword evidence="16" id="KW-1185">Reference proteome</keyword>
<dbReference type="InterPro" id="IPR002464">
    <property type="entry name" value="DNA/RNA_helicase_DEAH_CS"/>
</dbReference>
<evidence type="ECO:0000259" key="14">
    <source>
        <dbReference type="PROSITE" id="PS51194"/>
    </source>
</evidence>
<dbReference type="SUPFAM" id="SSF52540">
    <property type="entry name" value="P-loop containing nucleoside triphosphate hydrolases"/>
    <property type="match status" value="1"/>
</dbReference>
<dbReference type="Gene3D" id="3.40.50.300">
    <property type="entry name" value="P-loop containing nucleotide triphosphate hydrolases"/>
    <property type="match status" value="2"/>
</dbReference>
<dbReference type="InterPro" id="IPR001650">
    <property type="entry name" value="Helicase_C-like"/>
</dbReference>
<dbReference type="InterPro" id="IPR011709">
    <property type="entry name" value="DEAD-box_helicase_OB_fold"/>
</dbReference>
<evidence type="ECO:0000256" key="11">
    <source>
        <dbReference type="SAM" id="MobiDB-lite"/>
    </source>
</evidence>
<evidence type="ECO:0000256" key="3">
    <source>
        <dbReference type="ARBA" id="ARBA00022664"/>
    </source>
</evidence>
<dbReference type="Pfam" id="PF21010">
    <property type="entry name" value="HA2_C"/>
    <property type="match status" value="1"/>
</dbReference>
<dbReference type="PROSITE" id="PS51194">
    <property type="entry name" value="HELICASE_CTER"/>
    <property type="match status" value="1"/>
</dbReference>
<evidence type="ECO:0000256" key="5">
    <source>
        <dbReference type="ARBA" id="ARBA00022801"/>
    </source>
</evidence>
<dbReference type="Pfam" id="PF00270">
    <property type="entry name" value="DEAD"/>
    <property type="match status" value="1"/>
</dbReference>
<evidence type="ECO:0000256" key="1">
    <source>
        <dbReference type="ARBA" id="ARBA00004123"/>
    </source>
</evidence>
<dbReference type="Proteomes" id="UP000034841">
    <property type="component" value="Unassembled WGS sequence"/>
</dbReference>
<feature type="region of interest" description="Disordered" evidence="11">
    <location>
        <begin position="133"/>
        <end position="228"/>
    </location>
</feature>
<keyword evidence="9" id="KW-0539">Nucleus</keyword>
<keyword evidence="3" id="KW-0507">mRNA processing</keyword>
<evidence type="ECO:0000313" key="16">
    <source>
        <dbReference type="Proteomes" id="UP000034841"/>
    </source>
</evidence>
<comment type="caution">
    <text evidence="15">The sequence shown here is derived from an EMBL/GenBank/DDBJ whole genome shotgun (WGS) entry which is preliminary data.</text>
</comment>
<accession>A0A0F8DL43</accession>
<dbReference type="GO" id="GO:0003724">
    <property type="term" value="F:RNA helicase activity"/>
    <property type="evidence" value="ECO:0007669"/>
    <property type="project" value="UniProtKB-EC"/>
</dbReference>
<proteinExistence type="predicted"/>
<dbReference type="FunFam" id="3.40.50.300:FF:000101">
    <property type="entry name" value="Pre-mRNA-splicing factor ATP-dependent RNA helicase"/>
    <property type="match status" value="1"/>
</dbReference>
<dbReference type="SUPFAM" id="SSF50249">
    <property type="entry name" value="Nucleic acid-binding proteins"/>
    <property type="match status" value="1"/>
</dbReference>
<evidence type="ECO:0000259" key="13">
    <source>
        <dbReference type="PROSITE" id="PS51192"/>
    </source>
</evidence>
<dbReference type="InterPro" id="IPR048333">
    <property type="entry name" value="HA2_WH"/>
</dbReference>
<feature type="domain" description="Helicase ATP-binding" evidence="13">
    <location>
        <begin position="552"/>
        <end position="715"/>
    </location>
</feature>
<sequence length="1206" mass="134966">MDDLLQLELLSLVSKVQSELNNHVGVNDKTLAEFIIAQRVESKDFKVFKDKIASMGADFPPSLIESIDRLVLSMHPKLKNSVKTESYSNAPVKAERTTEEKANVFRGLALPDAPEPAKNDPIDDTFAMLESLGSKSKASHTADSSSKARKRSRSPDHDYEHSRKHDRTRDGSRDHGDNSRRQHRDRDRPRSRSTHRDDYDQNRKSKRRHYRSRSRSGSRDRDQRQDLDETPIVGKVYDGQVTGIKDFGVFVNLHGVRGKIDGMVHISQLVSGQRVNHPSDMVEIGQQVKVKVVSYEPPRRLGLSLKDVDQYTGDDMNPSVALGSGANMAPLGGMRGRAGMPTANAGGPPMPAAANGQGPRHKKRMTSPERWEIRQLIASGVAKASDFPDLEEEYNSTLRGEGDMALEEDVDIEVREEEPPFLAGQTKQSLELSPIRVVKAPDGSMNRAAVTGSSLVRDRKEIRQQEAEAANQAEKSRTDLTAQWNDPMADPNKRQFASELKAVAAQVAKPDMVPEWRKVVQPKNETLGKRTNMSIKQQRETLPVFHFRSQLITAIKENQILIVVGETGSGKTTQLTQYLAEAGFADAGIVGCTQPRRVAAMSVAKRVAEEVGCRLGEEVGYTIRFEDCTGPSTRIKYMTDGMLQREILIDPELKRYSVIMLDEAHERTIATDVLFALLKKAVKKRPDLKIIVTSATLDADKFSSYFNECPIFTIPGRTFPVEVLYSREPESDYMEAALLTVMQIHLSEPKGDILLFLTGQEEIDTACEILFERMKALGPEVPELIILPVYSALPSEMQSRIFEPAPPGSRKVVIATNIAETSITIDEIFYVIDPGFVKQNAYDPKLGMDSLVVTPISQAQANQRAGRAGRTGPGKCFRLYTEAAYQTEMLPTTIPEIQRQNLSNTILMLKAMGINDLIHFDFMDPPPINTLLTALDELYALAALDDEGLLTRLGRKMADFPMEPSLAKVLIAAVDKGCSDEILSIVAMLNLPNVFYRPKEKQTQADQKKAKFHDPHGDHLTLLNVYNSWKRNGYSAPWCFENFIQARSMKRAKDVRDQIAKIMERYRHPIVSCGRETQKVRQALCSGFFRNAARKDPQEGYKTLMESTPVYLHPSSALFGKQAEWVIYHTLVLTTKEYMHCTTAIEPKWLVEAAPTVFRVAPTDRLSKRKQSERIQPLYNKFAGEDDWRLSAQKRGGRSGGGGTWG</sequence>
<evidence type="ECO:0000256" key="7">
    <source>
        <dbReference type="ARBA" id="ARBA00022840"/>
    </source>
</evidence>
<dbReference type="CDD" id="cd18791">
    <property type="entry name" value="SF2_C_RHA"/>
    <property type="match status" value="1"/>
</dbReference>
<dbReference type="SMART" id="SM00487">
    <property type="entry name" value="DEXDc"/>
    <property type="match status" value="1"/>
</dbReference>
<evidence type="ECO:0000256" key="6">
    <source>
        <dbReference type="ARBA" id="ARBA00022806"/>
    </source>
</evidence>
<dbReference type="Gene3D" id="2.40.50.140">
    <property type="entry name" value="Nucleic acid-binding proteins"/>
    <property type="match status" value="1"/>
</dbReference>
<dbReference type="Pfam" id="PF07717">
    <property type="entry name" value="OB_NTP_bind"/>
    <property type="match status" value="1"/>
</dbReference>
<keyword evidence="7" id="KW-0067">ATP-binding</keyword>
<dbReference type="Gene3D" id="1.20.120.1080">
    <property type="match status" value="1"/>
</dbReference>
<dbReference type="InterPro" id="IPR007502">
    <property type="entry name" value="Helicase-assoc_dom"/>
</dbReference>
<name>A0A0F8DL43_CERFI</name>
<dbReference type="Pfam" id="PF00575">
    <property type="entry name" value="S1"/>
    <property type="match status" value="1"/>
</dbReference>
<comment type="subcellular location">
    <subcellularLocation>
        <location evidence="1">Nucleus</location>
    </subcellularLocation>
</comment>
<dbReference type="FunFam" id="2.40.50.140:FF:000061">
    <property type="entry name" value="ATP-dependent RNA helicase DHX8"/>
    <property type="match status" value="1"/>
</dbReference>
<feature type="domain" description="Helicase C-terminal" evidence="14">
    <location>
        <begin position="740"/>
        <end position="913"/>
    </location>
</feature>
<dbReference type="GO" id="GO:0000390">
    <property type="term" value="P:spliceosomal complex disassembly"/>
    <property type="evidence" value="ECO:0007669"/>
    <property type="project" value="TreeGrafter"/>
</dbReference>
<organism evidence="15 16">
    <name type="scientific">Ceratocystis fimbriata f. sp. platani</name>
    <dbReference type="NCBI Taxonomy" id="88771"/>
    <lineage>
        <taxon>Eukaryota</taxon>
        <taxon>Fungi</taxon>
        <taxon>Dikarya</taxon>
        <taxon>Ascomycota</taxon>
        <taxon>Pezizomycotina</taxon>
        <taxon>Sordariomycetes</taxon>
        <taxon>Hypocreomycetidae</taxon>
        <taxon>Microascales</taxon>
        <taxon>Ceratocystidaceae</taxon>
        <taxon>Ceratocystis</taxon>
    </lineage>
</organism>
<feature type="compositionally biased region" description="Basic residues" evidence="11">
    <location>
        <begin position="204"/>
        <end position="216"/>
    </location>
</feature>
<dbReference type="InterPro" id="IPR014001">
    <property type="entry name" value="Helicase_ATP-bd"/>
</dbReference>
<feature type="compositionally biased region" description="Basic and acidic residues" evidence="11">
    <location>
        <begin position="217"/>
        <end position="227"/>
    </location>
</feature>
<feature type="compositionally biased region" description="Basic and acidic residues" evidence="11">
    <location>
        <begin position="153"/>
        <end position="203"/>
    </location>
</feature>
<dbReference type="GO" id="GO:0005684">
    <property type="term" value="C:U2-type spliceosomal complex"/>
    <property type="evidence" value="ECO:0007669"/>
    <property type="project" value="UniProtKB-ARBA"/>
</dbReference>
<evidence type="ECO:0000256" key="10">
    <source>
        <dbReference type="ARBA" id="ARBA00047984"/>
    </source>
</evidence>
<dbReference type="InterPro" id="IPR012340">
    <property type="entry name" value="NA-bd_OB-fold"/>
</dbReference>
<keyword evidence="4" id="KW-0547">Nucleotide-binding</keyword>
<evidence type="ECO:0000256" key="9">
    <source>
        <dbReference type="ARBA" id="ARBA00023242"/>
    </source>
</evidence>
<gene>
    <name evidence="15" type="primary">prp22</name>
    <name evidence="15" type="ORF">CFO_g1076</name>
</gene>
<dbReference type="GO" id="GO:0071013">
    <property type="term" value="C:catalytic step 2 spliceosome"/>
    <property type="evidence" value="ECO:0007669"/>
    <property type="project" value="TreeGrafter"/>
</dbReference>
<dbReference type="Pfam" id="PF04408">
    <property type="entry name" value="WHD_HA2"/>
    <property type="match status" value="1"/>
</dbReference>
<dbReference type="SMART" id="SM00490">
    <property type="entry name" value="HELICc"/>
    <property type="match status" value="1"/>
</dbReference>
<protein>
    <recommendedName>
        <fullName evidence="2">RNA helicase</fullName>
        <ecNumber evidence="2">3.6.4.13</ecNumber>
    </recommendedName>
</protein>
<evidence type="ECO:0000256" key="8">
    <source>
        <dbReference type="ARBA" id="ARBA00023187"/>
    </source>
</evidence>
<keyword evidence="5 15" id="KW-0378">Hydrolase</keyword>
<reference evidence="15 16" key="1">
    <citation type="submission" date="2015-04" db="EMBL/GenBank/DDBJ databases">
        <title>Genome sequence of Ceratocystis platani, a major pathogen of plane trees.</title>
        <authorList>
            <person name="Belbahri L."/>
        </authorList>
    </citation>
    <scope>NUCLEOTIDE SEQUENCE [LARGE SCALE GENOMIC DNA]</scope>
    <source>
        <strain evidence="15 16">CFO</strain>
    </source>
</reference>
<dbReference type="PANTHER" id="PTHR18934">
    <property type="entry name" value="ATP-DEPENDENT RNA HELICASE"/>
    <property type="match status" value="1"/>
</dbReference>
<dbReference type="EMBL" id="LBBL01000036">
    <property type="protein sequence ID" value="KKF96564.1"/>
    <property type="molecule type" value="Genomic_DNA"/>
</dbReference>
<feature type="compositionally biased region" description="Polar residues" evidence="11">
    <location>
        <begin position="133"/>
        <end position="143"/>
    </location>
</feature>
<keyword evidence="8" id="KW-0508">mRNA splicing</keyword>
<feature type="domain" description="S1 motif" evidence="12">
    <location>
        <begin position="234"/>
        <end position="306"/>
    </location>
</feature>
<dbReference type="GO" id="GO:0005524">
    <property type="term" value="F:ATP binding"/>
    <property type="evidence" value="ECO:0007669"/>
    <property type="project" value="UniProtKB-KW"/>
</dbReference>
<comment type="catalytic activity">
    <reaction evidence="10">
        <text>ATP + H2O = ADP + phosphate + H(+)</text>
        <dbReference type="Rhea" id="RHEA:13065"/>
        <dbReference type="ChEBI" id="CHEBI:15377"/>
        <dbReference type="ChEBI" id="CHEBI:15378"/>
        <dbReference type="ChEBI" id="CHEBI:30616"/>
        <dbReference type="ChEBI" id="CHEBI:43474"/>
        <dbReference type="ChEBI" id="CHEBI:456216"/>
        <dbReference type="EC" id="3.6.4.13"/>
    </reaction>
</comment>
<dbReference type="OrthoDB" id="10253254at2759"/>
<dbReference type="PROSITE" id="PS50126">
    <property type="entry name" value="S1"/>
    <property type="match status" value="1"/>
</dbReference>
<evidence type="ECO:0000256" key="4">
    <source>
        <dbReference type="ARBA" id="ARBA00022741"/>
    </source>
</evidence>
<dbReference type="PROSITE" id="PS00690">
    <property type="entry name" value="DEAH_ATP_HELICASE"/>
    <property type="match status" value="1"/>
</dbReference>
<dbReference type="InterPro" id="IPR049621">
    <property type="entry name" value="S1_DHX8_helicase"/>
</dbReference>
<dbReference type="AlphaFoldDB" id="A0A0F8DL43"/>
<dbReference type="InterPro" id="IPR003029">
    <property type="entry name" value="S1_domain"/>
</dbReference>
<dbReference type="PANTHER" id="PTHR18934:SF85">
    <property type="entry name" value="ATP-DEPENDENT RNA HELICASE DHX8"/>
    <property type="match status" value="1"/>
</dbReference>
<dbReference type="GO" id="GO:0003723">
    <property type="term" value="F:RNA binding"/>
    <property type="evidence" value="ECO:0007669"/>
    <property type="project" value="TreeGrafter"/>
</dbReference>
<dbReference type="SMART" id="SM00316">
    <property type="entry name" value="S1"/>
    <property type="match status" value="1"/>
</dbReference>
<dbReference type="CDD" id="cd05684">
    <property type="entry name" value="S1_DHX8_helicase"/>
    <property type="match status" value="1"/>
</dbReference>
<dbReference type="Pfam" id="PF00271">
    <property type="entry name" value="Helicase_C"/>
    <property type="match status" value="1"/>
</dbReference>
<dbReference type="SMART" id="SM00847">
    <property type="entry name" value="HA2"/>
    <property type="match status" value="1"/>
</dbReference>
<dbReference type="GO" id="GO:0016887">
    <property type="term" value="F:ATP hydrolysis activity"/>
    <property type="evidence" value="ECO:0007669"/>
    <property type="project" value="RHEA"/>
</dbReference>
<keyword evidence="6 15" id="KW-0347">Helicase</keyword>
<dbReference type="FunFam" id="1.20.120.1080:FF:000001">
    <property type="entry name" value="Pre-mRNA-splicing factor ATP-dependent RNA helicase"/>
    <property type="match status" value="1"/>
</dbReference>
<dbReference type="InterPro" id="IPR027417">
    <property type="entry name" value="P-loop_NTPase"/>
</dbReference>
<dbReference type="EC" id="3.6.4.13" evidence="2"/>
<dbReference type="InterPro" id="IPR011545">
    <property type="entry name" value="DEAD/DEAH_box_helicase_dom"/>
</dbReference>